<protein>
    <submittedName>
        <fullName evidence="5">Small VCP/p97-interacting protein</fullName>
    </submittedName>
</protein>
<evidence type="ECO:0000313" key="5">
    <source>
        <dbReference type="EMBL" id="ACO14641.1"/>
    </source>
</evidence>
<dbReference type="EMBL" id="BT080217">
    <property type="protein sequence ID" value="ACO14641.1"/>
    <property type="molecule type" value="mRNA"/>
</dbReference>
<proteinExistence type="evidence at transcript level"/>
<feature type="region of interest" description="Disordered" evidence="4">
    <location>
        <begin position="1"/>
        <end position="81"/>
    </location>
</feature>
<dbReference type="GO" id="GO:1904293">
    <property type="term" value="P:negative regulation of ERAD pathway"/>
    <property type="evidence" value="ECO:0007669"/>
    <property type="project" value="TreeGrafter"/>
</dbReference>
<dbReference type="GO" id="GO:1904240">
    <property type="term" value="P:negative regulation of VCP-NPL4-UFD1 AAA ATPase complex assembly"/>
    <property type="evidence" value="ECO:0007669"/>
    <property type="project" value="TreeGrafter"/>
</dbReference>
<dbReference type="Pfam" id="PF15811">
    <property type="entry name" value="SVIP"/>
    <property type="match status" value="1"/>
</dbReference>
<name>C1C038_CALCM</name>
<keyword evidence="3" id="KW-0449">Lipoprotein</keyword>
<dbReference type="InterPro" id="IPR055366">
    <property type="entry name" value="SVIP_metazoa"/>
</dbReference>
<gene>
    <name evidence="5" type="primary">SVIP</name>
</gene>
<evidence type="ECO:0000256" key="1">
    <source>
        <dbReference type="ARBA" id="ARBA00022707"/>
    </source>
</evidence>
<keyword evidence="2" id="KW-0564">Palmitate</keyword>
<organism evidence="5">
    <name type="scientific">Caligus clemensi</name>
    <name type="common">Sea louse</name>
    <dbReference type="NCBI Taxonomy" id="344056"/>
    <lineage>
        <taxon>Eukaryota</taxon>
        <taxon>Metazoa</taxon>
        <taxon>Ecdysozoa</taxon>
        <taxon>Arthropoda</taxon>
        <taxon>Crustacea</taxon>
        <taxon>Multicrustacea</taxon>
        <taxon>Hexanauplia</taxon>
        <taxon>Copepoda</taxon>
        <taxon>Siphonostomatoida</taxon>
        <taxon>Caligidae</taxon>
        <taxon>Caligus</taxon>
    </lineage>
</organism>
<dbReference type="PANTHER" id="PTHR35269">
    <property type="entry name" value="SMALL VCP/P97-INTERACTING PROTEIN"/>
    <property type="match status" value="1"/>
</dbReference>
<evidence type="ECO:0000256" key="4">
    <source>
        <dbReference type="SAM" id="MobiDB-lite"/>
    </source>
</evidence>
<accession>C1C038</accession>
<dbReference type="GO" id="GO:0005789">
    <property type="term" value="C:endoplasmic reticulum membrane"/>
    <property type="evidence" value="ECO:0007669"/>
    <property type="project" value="TreeGrafter"/>
</dbReference>
<evidence type="ECO:0000256" key="3">
    <source>
        <dbReference type="ARBA" id="ARBA00023288"/>
    </source>
</evidence>
<reference evidence="5" key="1">
    <citation type="submission" date="2009-03" db="EMBL/GenBank/DDBJ databases">
        <title>Caligus clemensi ESTs and full-length cDNAs.</title>
        <authorList>
            <person name="Yasuike M."/>
            <person name="von Schalburg K."/>
            <person name="Cooper G."/>
            <person name="Leong J."/>
            <person name="Jones S.R.M."/>
            <person name="Koop B.F."/>
        </authorList>
    </citation>
    <scope>NUCLEOTIDE SEQUENCE</scope>
    <source>
        <tissue evidence="5">Whole</tissue>
    </source>
</reference>
<dbReference type="InterPro" id="IPR031632">
    <property type="entry name" value="SVIP"/>
</dbReference>
<dbReference type="AlphaFoldDB" id="C1C038"/>
<dbReference type="PANTHER" id="PTHR35269:SF1">
    <property type="entry name" value="SMALL VCP_P97-INTERACTING PROTEIN"/>
    <property type="match status" value="1"/>
</dbReference>
<dbReference type="GO" id="GO:1904153">
    <property type="term" value="P:negative regulation of retrograde protein transport, ER to cytosol"/>
    <property type="evidence" value="ECO:0007669"/>
    <property type="project" value="TreeGrafter"/>
</dbReference>
<keyword evidence="1" id="KW-0519">Myristate</keyword>
<feature type="compositionally biased region" description="Basic and acidic residues" evidence="4">
    <location>
        <begin position="24"/>
        <end position="66"/>
    </location>
</feature>
<sequence>MGNCFGARGREEISSGAEGGVSQDEMRRRQAEAAEKRMKQEDSRGLKDPENFRRKQAEKEMREKMEQNTSGEGGLKWTVGN</sequence>
<evidence type="ECO:0000256" key="2">
    <source>
        <dbReference type="ARBA" id="ARBA00023139"/>
    </source>
</evidence>
<dbReference type="GO" id="GO:0010508">
    <property type="term" value="P:positive regulation of autophagy"/>
    <property type="evidence" value="ECO:0007669"/>
    <property type="project" value="TreeGrafter"/>
</dbReference>